<feature type="transmembrane region" description="Helical" evidence="1">
    <location>
        <begin position="20"/>
        <end position="36"/>
    </location>
</feature>
<keyword evidence="1" id="KW-0812">Transmembrane</keyword>
<dbReference type="HOGENOM" id="CLU_170090_0_0_6"/>
<organism evidence="2 3">
    <name type="scientific">Acinetobacter rudis CIP 110305</name>
    <dbReference type="NCBI Taxonomy" id="421052"/>
    <lineage>
        <taxon>Bacteria</taxon>
        <taxon>Pseudomonadati</taxon>
        <taxon>Pseudomonadota</taxon>
        <taxon>Gammaproteobacteria</taxon>
        <taxon>Moraxellales</taxon>
        <taxon>Moraxellaceae</taxon>
        <taxon>Acinetobacter</taxon>
    </lineage>
</organism>
<dbReference type="EMBL" id="ATGI01000031">
    <property type="protein sequence ID" value="EPF72003.1"/>
    <property type="molecule type" value="Genomic_DNA"/>
</dbReference>
<keyword evidence="1" id="KW-0472">Membrane</keyword>
<proteinExistence type="predicted"/>
<protein>
    <submittedName>
        <fullName evidence="2">Uncharacterized protein</fullName>
    </submittedName>
</protein>
<sequence length="116" mass="13547">MFIVKENLEKIKKRLNLDRISYIAIALLLVIIAWQAKRLCAQPINQTQYQYVVVLATQAEFPNTQRAARDLLLKGQMNRIHYLKLLRAQQFEAAKVRQQPAMQLEENYPHNVQQGS</sequence>
<evidence type="ECO:0000313" key="2">
    <source>
        <dbReference type="EMBL" id="EPF72003.1"/>
    </source>
</evidence>
<gene>
    <name evidence="2" type="ORF">F945_02349</name>
</gene>
<comment type="caution">
    <text evidence="2">The sequence shown here is derived from an EMBL/GenBank/DDBJ whole genome shotgun (WGS) entry which is preliminary data.</text>
</comment>
<dbReference type="OrthoDB" id="6713346at2"/>
<dbReference type="PATRIC" id="fig|421052.3.peg.2293"/>
<dbReference type="STRING" id="632955.GCA_000829675_01634"/>
<reference evidence="2 3" key="1">
    <citation type="submission" date="2013-06" db="EMBL/GenBank/DDBJ databases">
        <title>The Genome Sequence of Acinetobacter rudis CIP 110305.</title>
        <authorList>
            <consortium name="The Broad Institute Genome Sequencing Platform"/>
            <consortium name="The Broad Institute Genome Sequencing Center for Infectious Disease"/>
            <person name="Cerqueira G."/>
            <person name="Feldgarden M."/>
            <person name="Courvalin P."/>
            <person name="Perichon B."/>
            <person name="Grillot-Courvalin C."/>
            <person name="Clermont D."/>
            <person name="Rocha E."/>
            <person name="Yoon E.-J."/>
            <person name="Nemec A."/>
            <person name="Young S.K."/>
            <person name="Zeng Q."/>
            <person name="Gargeya S."/>
            <person name="Fitzgerald M."/>
            <person name="Abouelleil A."/>
            <person name="Alvarado L."/>
            <person name="Berlin A.M."/>
            <person name="Chapman S.B."/>
            <person name="Dewar J."/>
            <person name="Goldberg J."/>
            <person name="Griggs A."/>
            <person name="Gujja S."/>
            <person name="Hansen M."/>
            <person name="Howarth C."/>
            <person name="Imamovic A."/>
            <person name="Larimer J."/>
            <person name="McCowan C."/>
            <person name="Murphy C."/>
            <person name="Pearson M."/>
            <person name="Priest M."/>
            <person name="Roberts A."/>
            <person name="Saif S."/>
            <person name="Shea T."/>
            <person name="Sykes S."/>
            <person name="Wortman J."/>
            <person name="Nusbaum C."/>
            <person name="Birren B."/>
        </authorList>
    </citation>
    <scope>NUCLEOTIDE SEQUENCE [LARGE SCALE GENOMIC DNA]</scope>
    <source>
        <strain evidence="2 3">CIP 110305</strain>
    </source>
</reference>
<dbReference type="AlphaFoldDB" id="S3N056"/>
<keyword evidence="3" id="KW-1185">Reference proteome</keyword>
<keyword evidence="1" id="KW-1133">Transmembrane helix</keyword>
<accession>S3N056</accession>
<dbReference type="RefSeq" id="WP_016656753.1">
    <property type="nucleotide sequence ID" value="NZ_KE340353.1"/>
</dbReference>
<dbReference type="Proteomes" id="UP000014568">
    <property type="component" value="Unassembled WGS sequence"/>
</dbReference>
<evidence type="ECO:0000313" key="3">
    <source>
        <dbReference type="Proteomes" id="UP000014568"/>
    </source>
</evidence>
<name>S3N056_9GAMM</name>
<evidence type="ECO:0000256" key="1">
    <source>
        <dbReference type="SAM" id="Phobius"/>
    </source>
</evidence>